<dbReference type="InterPro" id="IPR013149">
    <property type="entry name" value="ADH-like_C"/>
</dbReference>
<name>A0ABW0CZF5_STRCD</name>
<evidence type="ECO:0000259" key="2">
    <source>
        <dbReference type="SMART" id="SM00829"/>
    </source>
</evidence>
<dbReference type="PANTHER" id="PTHR44154">
    <property type="entry name" value="QUINONE OXIDOREDUCTASE"/>
    <property type="match status" value="1"/>
</dbReference>
<dbReference type="EMBL" id="JBHSKM010000044">
    <property type="protein sequence ID" value="MFC5219895.1"/>
    <property type="molecule type" value="Genomic_DNA"/>
</dbReference>
<sequence length="361" mass="38473">MTSVVPRLTPAVRIFEHGDESVLRYGEYPLDQPGPEDVVVQLAAASVSRWDIKYRVGLPPGFRLPGRAAYPLPQQLGREAAGRVLAVGEAVTRFRPGDPVVAVVHPEDPLSEEAARGLGNLSPNIEMPGHQALGSYAAYLTRHESMWLPLDASIDLEQAAVTLWSFATSHRVVRDRLDVRSSDVILVLGSSGGMGVATVQLAALAGATVVAATRSQAKAEGLRALGAHEVVVLDDLDRAGAQLDAVTRGRGVDHVADYVGDGEMTRFAVSHLRLGGRYCIAAGETSGPLPITPADLIRMEMSLLGVRGARRIDAVRALDLLAQGRIHTPIAARFPLAKAAEAHRFLETNSDAVGRVVLLPQ</sequence>
<evidence type="ECO:0000313" key="3">
    <source>
        <dbReference type="EMBL" id="MFC5219895.1"/>
    </source>
</evidence>
<comment type="caution">
    <text evidence="3">The sequence shown here is derived from an EMBL/GenBank/DDBJ whole genome shotgun (WGS) entry which is preliminary data.</text>
</comment>
<dbReference type="InterPro" id="IPR013154">
    <property type="entry name" value="ADH-like_N"/>
</dbReference>
<dbReference type="SUPFAM" id="SSF51735">
    <property type="entry name" value="NAD(P)-binding Rossmann-fold domains"/>
    <property type="match status" value="1"/>
</dbReference>
<dbReference type="InterPro" id="IPR020843">
    <property type="entry name" value="ER"/>
</dbReference>
<reference evidence="4" key="1">
    <citation type="journal article" date="2019" name="Int. J. Syst. Evol. Microbiol.">
        <title>The Global Catalogue of Microorganisms (GCM) 10K type strain sequencing project: providing services to taxonomists for standard genome sequencing and annotation.</title>
        <authorList>
            <consortium name="The Broad Institute Genomics Platform"/>
            <consortium name="The Broad Institute Genome Sequencing Center for Infectious Disease"/>
            <person name="Wu L."/>
            <person name="Ma J."/>
        </authorList>
    </citation>
    <scope>NUCLEOTIDE SEQUENCE [LARGE SCALE GENOMIC DNA]</scope>
    <source>
        <strain evidence="4">KCTC 42586</strain>
    </source>
</reference>
<dbReference type="InterPro" id="IPR051603">
    <property type="entry name" value="Zinc-ADH_QOR/CCCR"/>
</dbReference>
<evidence type="ECO:0000313" key="4">
    <source>
        <dbReference type="Proteomes" id="UP001596263"/>
    </source>
</evidence>
<dbReference type="SUPFAM" id="SSF50129">
    <property type="entry name" value="GroES-like"/>
    <property type="match status" value="1"/>
</dbReference>
<dbReference type="Gene3D" id="3.90.180.10">
    <property type="entry name" value="Medium-chain alcohol dehydrogenases, catalytic domain"/>
    <property type="match status" value="1"/>
</dbReference>
<keyword evidence="1" id="KW-0521">NADP</keyword>
<dbReference type="Proteomes" id="UP001596263">
    <property type="component" value="Unassembled WGS sequence"/>
</dbReference>
<feature type="domain" description="Enoyl reductase (ER)" evidence="2">
    <location>
        <begin position="18"/>
        <end position="358"/>
    </location>
</feature>
<proteinExistence type="predicted"/>
<dbReference type="Pfam" id="PF00107">
    <property type="entry name" value="ADH_zinc_N"/>
    <property type="match status" value="1"/>
</dbReference>
<gene>
    <name evidence="3" type="ORF">ACFPQ9_39385</name>
</gene>
<dbReference type="SMART" id="SM00829">
    <property type="entry name" value="PKS_ER"/>
    <property type="match status" value="1"/>
</dbReference>
<accession>A0ABW0CZF5</accession>
<dbReference type="PANTHER" id="PTHR44154:SF1">
    <property type="entry name" value="QUINONE OXIDOREDUCTASE"/>
    <property type="match status" value="1"/>
</dbReference>
<dbReference type="InterPro" id="IPR011032">
    <property type="entry name" value="GroES-like_sf"/>
</dbReference>
<dbReference type="Pfam" id="PF08240">
    <property type="entry name" value="ADH_N"/>
    <property type="match status" value="1"/>
</dbReference>
<evidence type="ECO:0000256" key="1">
    <source>
        <dbReference type="ARBA" id="ARBA00022857"/>
    </source>
</evidence>
<organism evidence="3 4">
    <name type="scientific">Streptomyces coerulescens</name>
    <dbReference type="NCBI Taxonomy" id="29304"/>
    <lineage>
        <taxon>Bacteria</taxon>
        <taxon>Bacillati</taxon>
        <taxon>Actinomycetota</taxon>
        <taxon>Actinomycetes</taxon>
        <taxon>Kitasatosporales</taxon>
        <taxon>Streptomycetaceae</taxon>
        <taxon>Streptomyces</taxon>
    </lineage>
</organism>
<keyword evidence="4" id="KW-1185">Reference proteome</keyword>
<dbReference type="InterPro" id="IPR036291">
    <property type="entry name" value="NAD(P)-bd_dom_sf"/>
</dbReference>
<dbReference type="RefSeq" id="WP_380864191.1">
    <property type="nucleotide sequence ID" value="NZ_JBHSKM010000044.1"/>
</dbReference>
<protein>
    <submittedName>
        <fullName evidence="3">Zinc-binding alcohol dehydrogenase family protein</fullName>
    </submittedName>
</protein>